<gene>
    <name evidence="2" type="ORF">GcM3_083029</name>
</gene>
<dbReference type="CDD" id="cd00303">
    <property type="entry name" value="retropepsin_like"/>
    <property type="match status" value="1"/>
</dbReference>
<name>A0A420IM82_9PEZI</name>
<dbReference type="Pfam" id="PF13650">
    <property type="entry name" value="Asp_protease_2"/>
    <property type="match status" value="1"/>
</dbReference>
<feature type="compositionally biased region" description="Basic and acidic residues" evidence="1">
    <location>
        <begin position="339"/>
        <end position="351"/>
    </location>
</feature>
<proteinExistence type="predicted"/>
<dbReference type="AlphaFoldDB" id="A0A420IM82"/>
<sequence>MTYPESYGCKKDRISYVHFRSCFTRLAAELDHPRKGWKSAFERRISPTFQKSLAPQFLDDSVDFATIAKLAQKVDYTNSVADAATRAKRAAEKDSVFTNKARLGDSSYASNSTGQNKKLENVNSPRKFPSASTPTRNQTRKYRIRDSRTKEIGKLVTLGQIDLILGTNVKVVVAVNKINEKSPNKFLHNLIDGKPWTINCTIINNGFSLTTTDALPDTGAGGYIFVNWEFAKRVIKCLNPKKLKNFIPSQVTGYDVKKTQVVDTALVMTLRIQGYEMKNVPFLIIDMKHDIILGRKWFEKHGVKIDCRKRQLIHSDKKLVTQTNVIPMDENEYQARNPKWNDKTKADDKSIHSKNQIENQKQLQTHVDNDLPLDNSRESEKEIRRSNRIFLKQQNQNSIISELNARNFVSFK</sequence>
<feature type="region of interest" description="Disordered" evidence="1">
    <location>
        <begin position="330"/>
        <end position="379"/>
    </location>
</feature>
<evidence type="ECO:0000313" key="2">
    <source>
        <dbReference type="EMBL" id="RKF75617.1"/>
    </source>
</evidence>
<feature type="compositionally biased region" description="Polar residues" evidence="1">
    <location>
        <begin position="107"/>
        <end position="137"/>
    </location>
</feature>
<protein>
    <submittedName>
        <fullName evidence="2">Uncharacterized protein</fullName>
    </submittedName>
</protein>
<accession>A0A420IM82</accession>
<evidence type="ECO:0000313" key="3">
    <source>
        <dbReference type="Proteomes" id="UP000283383"/>
    </source>
</evidence>
<dbReference type="EMBL" id="MCBQ01008376">
    <property type="protein sequence ID" value="RKF75617.1"/>
    <property type="molecule type" value="Genomic_DNA"/>
</dbReference>
<dbReference type="Proteomes" id="UP000283383">
    <property type="component" value="Unassembled WGS sequence"/>
</dbReference>
<feature type="compositionally biased region" description="Polar residues" evidence="1">
    <location>
        <begin position="353"/>
        <end position="366"/>
    </location>
</feature>
<evidence type="ECO:0000256" key="1">
    <source>
        <dbReference type="SAM" id="MobiDB-lite"/>
    </source>
</evidence>
<reference evidence="2 3" key="1">
    <citation type="journal article" date="2018" name="BMC Genomics">
        <title>Comparative genome analyses reveal sequence features reflecting distinct modes of host-adaptation between dicot and monocot powdery mildew.</title>
        <authorList>
            <person name="Wu Y."/>
            <person name="Ma X."/>
            <person name="Pan Z."/>
            <person name="Kale S.D."/>
            <person name="Song Y."/>
            <person name="King H."/>
            <person name="Zhang Q."/>
            <person name="Presley C."/>
            <person name="Deng X."/>
            <person name="Wei C.I."/>
            <person name="Xiao S."/>
        </authorList>
    </citation>
    <scope>NUCLEOTIDE SEQUENCE [LARGE SCALE GENOMIC DNA]</scope>
    <source>
        <strain evidence="2">UMSG3</strain>
    </source>
</reference>
<dbReference type="InterPro" id="IPR021109">
    <property type="entry name" value="Peptidase_aspartic_dom_sf"/>
</dbReference>
<organism evidence="2 3">
    <name type="scientific">Golovinomyces cichoracearum</name>
    <dbReference type="NCBI Taxonomy" id="62708"/>
    <lineage>
        <taxon>Eukaryota</taxon>
        <taxon>Fungi</taxon>
        <taxon>Dikarya</taxon>
        <taxon>Ascomycota</taxon>
        <taxon>Pezizomycotina</taxon>
        <taxon>Leotiomycetes</taxon>
        <taxon>Erysiphales</taxon>
        <taxon>Erysiphaceae</taxon>
        <taxon>Golovinomyces</taxon>
    </lineage>
</organism>
<comment type="caution">
    <text evidence="2">The sequence shown here is derived from an EMBL/GenBank/DDBJ whole genome shotgun (WGS) entry which is preliminary data.</text>
</comment>
<keyword evidence="3" id="KW-1185">Reference proteome</keyword>
<dbReference type="Gene3D" id="2.40.70.10">
    <property type="entry name" value="Acid Proteases"/>
    <property type="match status" value="1"/>
</dbReference>
<feature type="region of interest" description="Disordered" evidence="1">
    <location>
        <begin position="107"/>
        <end position="139"/>
    </location>
</feature>
<dbReference type="STRING" id="62708.A0A420IM82"/>